<evidence type="ECO:0000259" key="5">
    <source>
        <dbReference type="Pfam" id="PF01464"/>
    </source>
</evidence>
<dbReference type="PANTHER" id="PTHR37423:SF2">
    <property type="entry name" value="MEMBRANE-BOUND LYTIC MUREIN TRANSGLYCOSYLASE C"/>
    <property type="match status" value="1"/>
</dbReference>
<dbReference type="Pfam" id="PF01464">
    <property type="entry name" value="SLT"/>
    <property type="match status" value="1"/>
</dbReference>
<dbReference type="Gene3D" id="1.10.530.10">
    <property type="match status" value="1"/>
</dbReference>
<dbReference type="Gene3D" id="1.25.20.10">
    <property type="entry name" value="Bacterial muramidases"/>
    <property type="match status" value="1"/>
</dbReference>
<feature type="chain" id="PRO_5009941434" evidence="4">
    <location>
        <begin position="21"/>
        <end position="661"/>
    </location>
</feature>
<keyword evidence="3 4" id="KW-0732">Signal</keyword>
<dbReference type="RefSeq" id="WP_335743485.1">
    <property type="nucleotide sequence ID" value="NZ_FOAC01000001.1"/>
</dbReference>
<gene>
    <name evidence="6" type="ORF">SAMN05421666_0468</name>
</gene>
<comment type="similarity">
    <text evidence="1">Belongs to the transglycosylase Slt family.</text>
</comment>
<feature type="domain" description="Transglycosylase SLT" evidence="5">
    <location>
        <begin position="495"/>
        <end position="596"/>
    </location>
</feature>
<dbReference type="PANTHER" id="PTHR37423">
    <property type="entry name" value="SOLUBLE LYTIC MUREIN TRANSGLYCOSYLASE-RELATED"/>
    <property type="match status" value="1"/>
</dbReference>
<dbReference type="GO" id="GO:0004553">
    <property type="term" value="F:hydrolase activity, hydrolyzing O-glycosyl compounds"/>
    <property type="evidence" value="ECO:0007669"/>
    <property type="project" value="InterPro"/>
</dbReference>
<evidence type="ECO:0000313" key="6">
    <source>
        <dbReference type="EMBL" id="SIR90621.1"/>
    </source>
</evidence>
<reference evidence="6 7" key="1">
    <citation type="submission" date="2017-01" db="EMBL/GenBank/DDBJ databases">
        <authorList>
            <person name="Mah S.A."/>
            <person name="Swanson W.J."/>
            <person name="Moy G.W."/>
            <person name="Vacquier V.D."/>
        </authorList>
    </citation>
    <scope>NUCLEOTIDE SEQUENCE [LARGE SCALE GENOMIC DNA]</scope>
    <source>
        <strain evidence="6 7">DSM 29590</strain>
    </source>
</reference>
<dbReference type="Proteomes" id="UP000186019">
    <property type="component" value="Unassembled WGS sequence"/>
</dbReference>
<dbReference type="CDD" id="cd13401">
    <property type="entry name" value="Slt70-like"/>
    <property type="match status" value="1"/>
</dbReference>
<dbReference type="InterPro" id="IPR008258">
    <property type="entry name" value="Transglycosylase_SLT_dom_1"/>
</dbReference>
<dbReference type="InterPro" id="IPR023346">
    <property type="entry name" value="Lysozyme-like_dom_sf"/>
</dbReference>
<evidence type="ECO:0000256" key="3">
    <source>
        <dbReference type="ARBA" id="ARBA00022729"/>
    </source>
</evidence>
<evidence type="ECO:0000256" key="1">
    <source>
        <dbReference type="ARBA" id="ARBA00007734"/>
    </source>
</evidence>
<evidence type="ECO:0000256" key="4">
    <source>
        <dbReference type="SAM" id="SignalP"/>
    </source>
</evidence>
<dbReference type="SUPFAM" id="SSF53955">
    <property type="entry name" value="Lysozyme-like"/>
    <property type="match status" value="1"/>
</dbReference>
<evidence type="ECO:0000256" key="2">
    <source>
        <dbReference type="ARBA" id="ARBA00009387"/>
    </source>
</evidence>
<evidence type="ECO:0000313" key="7">
    <source>
        <dbReference type="Proteomes" id="UP000186019"/>
    </source>
</evidence>
<accession>A0A1N7ERA2</accession>
<dbReference type="InterPro" id="IPR008939">
    <property type="entry name" value="Lytic_TGlycosylase_superhlx_U"/>
</dbReference>
<comment type="similarity">
    <text evidence="2">Belongs to the virb1 family.</text>
</comment>
<feature type="signal peptide" evidence="4">
    <location>
        <begin position="1"/>
        <end position="20"/>
    </location>
</feature>
<proteinExistence type="inferred from homology"/>
<sequence>MSRSLFAALMLLSSALPAFSQGAGGLGAVRPPHALASALEAGSAGRWDRAAELAAREGRVAERLVEWARLRAGNGTLDEVLTFLNAHPGWPGLERLRAQSLETLEGASDGEIVLFYEGAAPQTGEGVLRFAAALKGLGRTERAEEVVIDAWRSFDLSTEEHTDFINAYGTILTPHHAARMDMALWRGLKDAALMLPLVDDDLRARAEIRMSADNGARGIEAKILALPEEMQRDPGIAHVLFERYIATDQPEKAMDHMIAQSRIEGGLGEAVRWSGWRRSFARRMMRDGQYARAYDLAAHHQLEEGGAYADLEWLSGYLALRFMEDPALALDHFQRLRAAVSTPISLGRAHYWIGRAQEDLGDPEAAQFAYAQGAAEQTSFYGLLAAEKAGLPFEAVLAGGETFAPWREAAFAQSDAFRAITLLSAADQLTYSEWFVTALADTLNRGEMGSLGDALRDIGQPHLEVMLGKAAASRGIVLPAAYYALHPMRNMDLPVPMEMALAIARRESEFDHRVASGAGALGLMQVLPGTASDVARDIGLPYDRSRVLNDWRYNARLGSSYLAQMSQRFGGNVVMISAAYNAGPARPPRWMSERGDPRDGTGMNGLDVIDWIEFIPFDETRNYVQRVAESLPIYRARLGRDPHPVPFSEELTGATIPSTLD</sequence>
<keyword evidence="7" id="KW-1185">Reference proteome</keyword>
<protein>
    <submittedName>
        <fullName evidence="6">Soluble lytic murein transglycosylase</fullName>
    </submittedName>
</protein>
<dbReference type="STRING" id="573024.SAMN05216208_1667"/>
<dbReference type="AlphaFoldDB" id="A0A1N7ERA2"/>
<name>A0A1N7ERA2_9RHOB</name>
<organism evidence="6 7">
    <name type="scientific">Roseovarius nanhaiticus</name>
    <dbReference type="NCBI Taxonomy" id="573024"/>
    <lineage>
        <taxon>Bacteria</taxon>
        <taxon>Pseudomonadati</taxon>
        <taxon>Pseudomonadota</taxon>
        <taxon>Alphaproteobacteria</taxon>
        <taxon>Rhodobacterales</taxon>
        <taxon>Roseobacteraceae</taxon>
        <taxon>Roseovarius</taxon>
    </lineage>
</organism>
<dbReference type="GO" id="GO:0042597">
    <property type="term" value="C:periplasmic space"/>
    <property type="evidence" value="ECO:0007669"/>
    <property type="project" value="InterPro"/>
</dbReference>
<dbReference type="SUPFAM" id="SSF48435">
    <property type="entry name" value="Bacterial muramidases"/>
    <property type="match status" value="1"/>
</dbReference>
<dbReference type="EMBL" id="FTNV01000001">
    <property type="protein sequence ID" value="SIR90621.1"/>
    <property type="molecule type" value="Genomic_DNA"/>
</dbReference>